<feature type="region of interest" description="Disordered" evidence="1">
    <location>
        <begin position="153"/>
        <end position="178"/>
    </location>
</feature>
<dbReference type="RefSeq" id="WP_079248135.1">
    <property type="nucleotide sequence ID" value="NZ_JBANDL010000002.1"/>
</dbReference>
<dbReference type="NCBIfam" id="TIGR02246">
    <property type="entry name" value="SgcJ/EcaC family oxidoreductase"/>
    <property type="match status" value="1"/>
</dbReference>
<sequence>MKIAIPAVALAGLLSTAPMPAVSKAQQPMSCARVNEQQVAALFDRWNASLGTGDPDKVAANYAPDGVLLATVSNRPRKTPADIREYFVKFLKAKPVGKIDSRTVKIGCNIAQDVGTYTFRFADGKTVHARYTYVYEWNGEKWLIAHHHSSAMPEPVADAERAAPSGEPGKRAGNASKR</sequence>
<organism evidence="4 5">
    <name type="scientific">Lysobacter firmicutimachus</name>
    <dbReference type="NCBI Taxonomy" id="1792846"/>
    <lineage>
        <taxon>Bacteria</taxon>
        <taxon>Pseudomonadati</taxon>
        <taxon>Pseudomonadota</taxon>
        <taxon>Gammaproteobacteria</taxon>
        <taxon>Lysobacterales</taxon>
        <taxon>Lysobacteraceae</taxon>
        <taxon>Lysobacter</taxon>
    </lineage>
</organism>
<keyword evidence="2" id="KW-0732">Signal</keyword>
<evidence type="ECO:0000256" key="1">
    <source>
        <dbReference type="SAM" id="MobiDB-lite"/>
    </source>
</evidence>
<evidence type="ECO:0000313" key="5">
    <source>
        <dbReference type="Proteomes" id="UP001387215"/>
    </source>
</evidence>
<dbReference type="Pfam" id="PF08332">
    <property type="entry name" value="CaMKII_AD"/>
    <property type="match status" value="1"/>
</dbReference>
<feature type="domain" description="Calcium/calmodulin-dependent protein kinase II association-domain" evidence="3">
    <location>
        <begin position="36"/>
        <end position="153"/>
    </location>
</feature>
<accession>A0ABU8CZY5</accession>
<keyword evidence="5" id="KW-1185">Reference proteome</keyword>
<name>A0ABU8CZY5_9GAMM</name>
<comment type="caution">
    <text evidence="4">The sequence shown here is derived from an EMBL/GenBank/DDBJ whole genome shotgun (WGS) entry which is preliminary data.</text>
</comment>
<feature type="chain" id="PRO_5045215506" evidence="2">
    <location>
        <begin position="22"/>
        <end position="178"/>
    </location>
</feature>
<protein>
    <submittedName>
        <fullName evidence="4">SgcJ/EcaC family oxidoreductase</fullName>
    </submittedName>
</protein>
<dbReference type="SUPFAM" id="SSF54427">
    <property type="entry name" value="NTF2-like"/>
    <property type="match status" value="1"/>
</dbReference>
<evidence type="ECO:0000256" key="2">
    <source>
        <dbReference type="SAM" id="SignalP"/>
    </source>
</evidence>
<dbReference type="EMBL" id="JBANDL010000002">
    <property type="protein sequence ID" value="MEI2453457.1"/>
    <property type="molecule type" value="Genomic_DNA"/>
</dbReference>
<gene>
    <name evidence="4" type="ORF">V2J18_02070</name>
</gene>
<proteinExistence type="predicted"/>
<evidence type="ECO:0000259" key="3">
    <source>
        <dbReference type="Pfam" id="PF08332"/>
    </source>
</evidence>
<feature type="signal peptide" evidence="2">
    <location>
        <begin position="1"/>
        <end position="21"/>
    </location>
</feature>
<dbReference type="InterPro" id="IPR013543">
    <property type="entry name" value="Ca/CaM-dep_prot_kinase-assoc"/>
</dbReference>
<dbReference type="InterPro" id="IPR032710">
    <property type="entry name" value="NTF2-like_dom_sf"/>
</dbReference>
<dbReference type="Proteomes" id="UP001387215">
    <property type="component" value="Unassembled WGS sequence"/>
</dbReference>
<dbReference type="InterPro" id="IPR011944">
    <property type="entry name" value="Steroid_delta5-4_isomerase"/>
</dbReference>
<reference evidence="4 5" key="1">
    <citation type="submission" date="2024-02" db="EMBL/GenBank/DDBJ databases">
        <title>Lysobacter Genome Sequencing and Mining.</title>
        <authorList>
            <person name="Bierman J."/>
            <person name="Walker M.C."/>
        </authorList>
    </citation>
    <scope>NUCLEOTIDE SEQUENCE [LARGE SCALE GENOMIC DNA]</scope>
    <source>
        <strain evidence="4 5">PB6250</strain>
    </source>
</reference>
<dbReference type="Gene3D" id="3.10.450.50">
    <property type="match status" value="1"/>
</dbReference>
<dbReference type="PIRSF" id="PIRSF028470">
    <property type="entry name" value="UCP028470"/>
    <property type="match status" value="1"/>
</dbReference>
<dbReference type="InterPro" id="IPR016887">
    <property type="entry name" value="UCP028470_steroid_isom-rel"/>
</dbReference>
<evidence type="ECO:0000313" key="4">
    <source>
        <dbReference type="EMBL" id="MEI2453457.1"/>
    </source>
</evidence>